<comment type="caution">
    <text evidence="1">The sequence shown here is derived from an EMBL/GenBank/DDBJ whole genome shotgun (WGS) entry which is preliminary data.</text>
</comment>
<evidence type="ECO:0000313" key="1">
    <source>
        <dbReference type="EMBL" id="MBF1353097.1"/>
    </source>
</evidence>
<proteinExistence type="predicted"/>
<feature type="non-terminal residue" evidence="1">
    <location>
        <position position="112"/>
    </location>
</feature>
<accession>A0A930EGV0</accession>
<protein>
    <submittedName>
        <fullName evidence="1">Uncharacterized protein</fullName>
    </submittedName>
</protein>
<evidence type="ECO:0000313" key="2">
    <source>
        <dbReference type="Proteomes" id="UP000722050"/>
    </source>
</evidence>
<dbReference type="EMBL" id="JABZQH010000424">
    <property type="protein sequence ID" value="MBF1353097.1"/>
    <property type="molecule type" value="Genomic_DNA"/>
</dbReference>
<organism evidence="1 2">
    <name type="scientific">Mogibacterium diversum</name>
    <dbReference type="NCBI Taxonomy" id="114527"/>
    <lineage>
        <taxon>Bacteria</taxon>
        <taxon>Bacillati</taxon>
        <taxon>Bacillota</taxon>
        <taxon>Clostridia</taxon>
        <taxon>Peptostreptococcales</taxon>
        <taxon>Anaerovoracaceae</taxon>
        <taxon>Mogibacterium</taxon>
    </lineage>
</organism>
<sequence>MEYKASKVNGKKYIMQENGEIIGLYLTGRRKTYGLNDTVEIKSIAIPESEEAADNSDDSLGTVNPDGTVTLGKALGSTTQLQGSIIQILGDDDSADLIVRTRDNNLYSFKTE</sequence>
<dbReference type="Proteomes" id="UP000722050">
    <property type="component" value="Unassembled WGS sequence"/>
</dbReference>
<dbReference type="AlphaFoldDB" id="A0A930EGV0"/>
<gene>
    <name evidence="1" type="ORF">HXM71_08325</name>
</gene>
<reference evidence="1" key="1">
    <citation type="submission" date="2020-04" db="EMBL/GenBank/DDBJ databases">
        <title>Deep metagenomics examines the oral microbiome during advanced dental caries in children, revealing novel taxa and co-occurrences with host molecules.</title>
        <authorList>
            <person name="Baker J.L."/>
            <person name="Morton J.T."/>
            <person name="Dinis M."/>
            <person name="Alvarez R."/>
            <person name="Tran N.C."/>
            <person name="Knight R."/>
            <person name="Edlund A."/>
        </authorList>
    </citation>
    <scope>NUCLEOTIDE SEQUENCE</scope>
    <source>
        <strain evidence="1">JCVI_24_bin.8</strain>
    </source>
</reference>
<name>A0A930EGV0_9FIRM</name>